<dbReference type="GO" id="GO:0033354">
    <property type="term" value="P:chlorophyll cycle"/>
    <property type="evidence" value="ECO:0007669"/>
    <property type="project" value="TreeGrafter"/>
</dbReference>
<dbReference type="GO" id="GO:0090415">
    <property type="term" value="F:7-hydroxymethyl chlorophyll a reductase activity"/>
    <property type="evidence" value="ECO:0007669"/>
    <property type="project" value="TreeGrafter"/>
</dbReference>
<dbReference type="InterPro" id="IPR007525">
    <property type="entry name" value="FrhB_FdhB_C"/>
</dbReference>
<keyword evidence="4" id="KW-1185">Reference proteome</keyword>
<evidence type="ECO:0000259" key="2">
    <source>
        <dbReference type="Pfam" id="PF04432"/>
    </source>
</evidence>
<dbReference type="Pfam" id="PF04432">
    <property type="entry name" value="FrhB_FdhB_C"/>
    <property type="match status" value="1"/>
</dbReference>
<dbReference type="PANTHER" id="PTHR31332:SF0">
    <property type="entry name" value="7-HYDROXYMETHYL CHLOROPHYLL A REDUCTASE, CHLOROPLASTIC"/>
    <property type="match status" value="1"/>
</dbReference>
<dbReference type="InterPro" id="IPR045220">
    <property type="entry name" value="FRHB/FDHB/HCAR-like"/>
</dbReference>
<sequence length="405" mass="42818">MTHPLPPSLARVMRGHACSGCGACAGLEPAIHLARDAKGWWRPYASAPVSPESDARLAAVCPGATVAPWATAPHSDPIWGPYHRCLTGHSTDAELRHAASSGGVLSALALHALQSGLVDRILHVAMDPDAPLLTHIVRSTGRADVLRAAGSRYAPAAPLAELSAELETPGRILFIGKPCDVGAMRQLTRLDPTIAARVPLMLSFFCAGTPSQDGTDRLIDRMGAGEQPITHFRYRGDGWPGFATARHPDGTAHCLSYAQSWGDVLSKEVQFRCKICPDAIGGVADVAAADAWYGGETGYPAFDEADGRSLILTRTPLGDRLITDAVAAGLLETAPLAIGEIVKMQPAQATRRRLLVSRLAAMAVTAQPRPRMNGLALAPAAATATLRAQAKSFLGTARRILQNRR</sequence>
<reference evidence="3 4" key="1">
    <citation type="submission" date="2020-07" db="EMBL/GenBank/DDBJ databases">
        <title>Complete genome sequence for Sandaracinobacter sp. M6.</title>
        <authorList>
            <person name="Tang Y."/>
            <person name="Liu Q."/>
            <person name="Guo Z."/>
            <person name="Lei P."/>
            <person name="Huang B."/>
        </authorList>
    </citation>
    <scope>NUCLEOTIDE SEQUENCE [LARGE SCALE GENOMIC DNA]</scope>
    <source>
        <strain evidence="3 4">M6</strain>
    </source>
</reference>
<dbReference type="PANTHER" id="PTHR31332">
    <property type="entry name" value="7-HYDROXYMETHYL CHLOROPHYLL A REDUCTASE, CHLOROPLASTIC"/>
    <property type="match status" value="1"/>
</dbReference>
<proteinExistence type="predicted"/>
<dbReference type="InterPro" id="IPR007516">
    <property type="entry name" value="Co_F420_Hydgase/DH_bsu_N"/>
</dbReference>
<gene>
    <name evidence="3" type="ORF">H3309_11940</name>
</gene>
<name>A0A7G5IFD2_9SPHN</name>
<dbReference type="KEGG" id="sand:H3309_11940"/>
<evidence type="ECO:0000313" key="4">
    <source>
        <dbReference type="Proteomes" id="UP000515292"/>
    </source>
</evidence>
<organism evidence="3 4">
    <name type="scientific">Sandaracinobacteroides saxicola</name>
    <dbReference type="NCBI Taxonomy" id="2759707"/>
    <lineage>
        <taxon>Bacteria</taxon>
        <taxon>Pseudomonadati</taxon>
        <taxon>Pseudomonadota</taxon>
        <taxon>Alphaproteobacteria</taxon>
        <taxon>Sphingomonadales</taxon>
        <taxon>Sphingosinicellaceae</taxon>
        <taxon>Sandaracinobacteroides</taxon>
    </lineage>
</organism>
<accession>A0A7G5IFD2</accession>
<feature type="domain" description="Coenzyme F420 hydrogenase/dehydrogenase beta subunit N-terminal" evidence="1">
    <location>
        <begin position="86"/>
        <end position="161"/>
    </location>
</feature>
<dbReference type="AlphaFoldDB" id="A0A7G5IFD2"/>
<evidence type="ECO:0000259" key="1">
    <source>
        <dbReference type="Pfam" id="PF04422"/>
    </source>
</evidence>
<evidence type="ECO:0000313" key="3">
    <source>
        <dbReference type="EMBL" id="QMW22074.1"/>
    </source>
</evidence>
<feature type="domain" description="Coenzyme F420 hydrogenase/dehydrogenase beta subunit C-terminal" evidence="2">
    <location>
        <begin position="171"/>
        <end position="336"/>
    </location>
</feature>
<dbReference type="EMBL" id="CP059851">
    <property type="protein sequence ID" value="QMW22074.1"/>
    <property type="molecule type" value="Genomic_DNA"/>
</dbReference>
<protein>
    <submittedName>
        <fullName evidence="3">Coenzyme F420 hydrogenase/dehydrogenase, beta subunit C-terminal domain</fullName>
    </submittedName>
</protein>
<dbReference type="Pfam" id="PF04422">
    <property type="entry name" value="FrhB_FdhB_N"/>
    <property type="match status" value="1"/>
</dbReference>
<dbReference type="Proteomes" id="UP000515292">
    <property type="component" value="Chromosome"/>
</dbReference>
<dbReference type="RefSeq" id="WP_182294919.1">
    <property type="nucleotide sequence ID" value="NZ_CP059851.1"/>
</dbReference>